<name>H2ZGW5_CIOSA</name>
<reference evidence="4" key="3">
    <citation type="submission" date="2025-09" db="UniProtKB">
        <authorList>
            <consortium name="Ensembl"/>
        </authorList>
    </citation>
    <scope>IDENTIFICATION</scope>
</reference>
<accession>H2ZGW5</accession>
<sequence length="197" mass="22030">MPSYKLYYFAGRGRAELPRLMFKEAGVPFVDERITDWPNHKAEMPFGQMPVLEIDGFKLSQTGAIVNYLARELKLIDTKCNLSHAKVEELLGAAGDCMQNLPYFEKDAEKKAATVKEIMEGKVIPTFEKLEGKVAGSTTYLKEFSFADLAVLAFVDSLNDFDSSVIGRFPKLKKVYDSTAARPKVAAYLATRPKTPF</sequence>
<dbReference type="SUPFAM" id="SSF52833">
    <property type="entry name" value="Thioredoxin-like"/>
    <property type="match status" value="1"/>
</dbReference>
<evidence type="ECO:0000256" key="1">
    <source>
        <dbReference type="ARBA" id="ARBA00012452"/>
    </source>
</evidence>
<reference evidence="4" key="2">
    <citation type="submission" date="2025-08" db="UniProtKB">
        <authorList>
            <consortium name="Ensembl"/>
        </authorList>
    </citation>
    <scope>IDENTIFICATION</scope>
</reference>
<dbReference type="Gene3D" id="3.40.30.10">
    <property type="entry name" value="Glutaredoxin"/>
    <property type="match status" value="1"/>
</dbReference>
<dbReference type="InterPro" id="IPR004046">
    <property type="entry name" value="GST_C"/>
</dbReference>
<dbReference type="Proteomes" id="UP000007875">
    <property type="component" value="Unassembled WGS sequence"/>
</dbReference>
<dbReference type="GO" id="GO:0004364">
    <property type="term" value="F:glutathione transferase activity"/>
    <property type="evidence" value="ECO:0007669"/>
    <property type="project" value="UniProtKB-EC"/>
</dbReference>
<evidence type="ECO:0000259" key="2">
    <source>
        <dbReference type="PROSITE" id="PS50404"/>
    </source>
</evidence>
<dbReference type="InterPro" id="IPR040079">
    <property type="entry name" value="Glutathione_S-Trfase"/>
</dbReference>
<dbReference type="STRING" id="51511.ENSCSAVP00000016831"/>
<dbReference type="Pfam" id="PF14497">
    <property type="entry name" value="GST_C_3"/>
    <property type="match status" value="1"/>
</dbReference>
<dbReference type="EC" id="2.5.1.18" evidence="1"/>
<dbReference type="GO" id="GO:0006749">
    <property type="term" value="P:glutathione metabolic process"/>
    <property type="evidence" value="ECO:0007669"/>
    <property type="project" value="TreeGrafter"/>
</dbReference>
<dbReference type="Pfam" id="PF02798">
    <property type="entry name" value="GST_N"/>
    <property type="match status" value="1"/>
</dbReference>
<dbReference type="eggNOG" id="KOG1695">
    <property type="taxonomic scope" value="Eukaryota"/>
</dbReference>
<organism evidence="4 5">
    <name type="scientific">Ciona savignyi</name>
    <name type="common">Pacific transparent sea squirt</name>
    <dbReference type="NCBI Taxonomy" id="51511"/>
    <lineage>
        <taxon>Eukaryota</taxon>
        <taxon>Metazoa</taxon>
        <taxon>Chordata</taxon>
        <taxon>Tunicata</taxon>
        <taxon>Ascidiacea</taxon>
        <taxon>Phlebobranchia</taxon>
        <taxon>Cionidae</taxon>
        <taxon>Ciona</taxon>
    </lineage>
</organism>
<dbReference type="SFLD" id="SFLDG00363">
    <property type="entry name" value="AMPS_(cytGST):_Alpha-__Mu-__Pi"/>
    <property type="match status" value="1"/>
</dbReference>
<dbReference type="PROSITE" id="PS50405">
    <property type="entry name" value="GST_CTER"/>
    <property type="match status" value="1"/>
</dbReference>
<feature type="domain" description="GST N-terminal" evidence="2">
    <location>
        <begin position="2"/>
        <end position="77"/>
    </location>
</feature>
<protein>
    <recommendedName>
        <fullName evidence="1">glutathione transferase</fullName>
        <ecNumber evidence="1">2.5.1.18</ecNumber>
    </recommendedName>
</protein>
<dbReference type="CDD" id="cd03039">
    <property type="entry name" value="GST_N_Sigma_like"/>
    <property type="match status" value="1"/>
</dbReference>
<dbReference type="InterPro" id="IPR050213">
    <property type="entry name" value="GST_superfamily"/>
</dbReference>
<dbReference type="SUPFAM" id="SSF47616">
    <property type="entry name" value="GST C-terminal domain-like"/>
    <property type="match status" value="1"/>
</dbReference>
<feature type="domain" description="GST C-terminal" evidence="3">
    <location>
        <begin position="80"/>
        <end position="197"/>
    </location>
</feature>
<dbReference type="GeneTree" id="ENSGT00940000160278"/>
<dbReference type="InParanoid" id="H2ZGW5"/>
<dbReference type="InterPro" id="IPR036249">
    <property type="entry name" value="Thioredoxin-like_sf"/>
</dbReference>
<dbReference type="InterPro" id="IPR036282">
    <property type="entry name" value="Glutathione-S-Trfase_C_sf"/>
</dbReference>
<dbReference type="FunFam" id="3.40.30.10:FF:000258">
    <property type="entry name" value="Glutathione S-transferase"/>
    <property type="match status" value="1"/>
</dbReference>
<dbReference type="OMA" id="IRIMFAE"/>
<reference evidence="5" key="1">
    <citation type="submission" date="2003-08" db="EMBL/GenBank/DDBJ databases">
        <authorList>
            <person name="Birren B."/>
            <person name="Nusbaum C."/>
            <person name="Abebe A."/>
            <person name="Abouelleil A."/>
            <person name="Adekoya E."/>
            <person name="Ait-zahra M."/>
            <person name="Allen N."/>
            <person name="Allen T."/>
            <person name="An P."/>
            <person name="Anderson M."/>
            <person name="Anderson S."/>
            <person name="Arachchi H."/>
            <person name="Armbruster J."/>
            <person name="Bachantsang P."/>
            <person name="Baldwin J."/>
            <person name="Barry A."/>
            <person name="Bayul T."/>
            <person name="Blitshsteyn B."/>
            <person name="Bloom T."/>
            <person name="Blye J."/>
            <person name="Boguslavskiy L."/>
            <person name="Borowsky M."/>
            <person name="Boukhgalter B."/>
            <person name="Brunache A."/>
            <person name="Butler J."/>
            <person name="Calixte N."/>
            <person name="Calvo S."/>
            <person name="Camarata J."/>
            <person name="Campo K."/>
            <person name="Chang J."/>
            <person name="Cheshatsang Y."/>
            <person name="Citroen M."/>
            <person name="Collymore A."/>
            <person name="Considine T."/>
            <person name="Cook A."/>
            <person name="Cooke P."/>
            <person name="Corum B."/>
            <person name="Cuomo C."/>
            <person name="David R."/>
            <person name="Dawoe T."/>
            <person name="Degray S."/>
            <person name="Dodge S."/>
            <person name="Dooley K."/>
            <person name="Dorje P."/>
            <person name="Dorjee K."/>
            <person name="Dorris L."/>
            <person name="Duffey N."/>
            <person name="Dupes A."/>
            <person name="Elkins T."/>
            <person name="Engels R."/>
            <person name="Erickson J."/>
            <person name="Farina A."/>
            <person name="Faro S."/>
            <person name="Ferreira P."/>
            <person name="Fischer H."/>
            <person name="Fitzgerald M."/>
            <person name="Foley K."/>
            <person name="Gage D."/>
            <person name="Galagan J."/>
            <person name="Gearin G."/>
            <person name="Gnerre S."/>
            <person name="Gnirke A."/>
            <person name="Goyette A."/>
            <person name="Graham J."/>
            <person name="Grandbois E."/>
            <person name="Gyaltsen K."/>
            <person name="Hafez N."/>
            <person name="Hagopian D."/>
            <person name="Hagos B."/>
            <person name="Hall J."/>
            <person name="Hatcher B."/>
            <person name="Heller A."/>
            <person name="Higgins H."/>
            <person name="Honan T."/>
            <person name="Horn A."/>
            <person name="Houde N."/>
            <person name="Hughes L."/>
            <person name="Hulme W."/>
            <person name="Husby E."/>
            <person name="Iliev I."/>
            <person name="Jaffe D."/>
            <person name="Jones C."/>
            <person name="Kamal M."/>
            <person name="Kamat A."/>
            <person name="Kamvysselis M."/>
            <person name="Karlsson E."/>
            <person name="Kells C."/>
            <person name="Kieu A."/>
            <person name="Kisner P."/>
            <person name="Kodira C."/>
            <person name="Kulbokas E."/>
            <person name="Labutti K."/>
            <person name="Lama D."/>
            <person name="Landers T."/>
            <person name="Leger J."/>
            <person name="Levine S."/>
            <person name="Lewis D."/>
            <person name="Lewis T."/>
            <person name="Lindblad-toh K."/>
            <person name="Liu X."/>
            <person name="Lokyitsang T."/>
            <person name="Lokyitsang Y."/>
            <person name="Lucien O."/>
            <person name="Lui A."/>
            <person name="Ma L.J."/>
            <person name="Mabbitt R."/>
            <person name="Macdonald J."/>
            <person name="Maclean C."/>
            <person name="Major J."/>
            <person name="Manning J."/>
            <person name="Marabella R."/>
            <person name="Maru K."/>
            <person name="Matthews C."/>
            <person name="Mauceli E."/>
            <person name="Mccarthy M."/>
            <person name="Mcdonough S."/>
            <person name="Mcghee T."/>
            <person name="Meldrim J."/>
            <person name="Meneus L."/>
            <person name="Mesirov J."/>
            <person name="Mihalev A."/>
            <person name="Mihova T."/>
            <person name="Mikkelsen T."/>
            <person name="Mlenga V."/>
            <person name="Moru K."/>
            <person name="Mozes J."/>
            <person name="Mulrain L."/>
            <person name="Munson G."/>
            <person name="Naylor J."/>
            <person name="Newes C."/>
            <person name="Nguyen C."/>
            <person name="Nguyen N."/>
            <person name="Nguyen T."/>
            <person name="Nicol R."/>
            <person name="Nielsen C."/>
            <person name="Nizzari M."/>
            <person name="Norbu C."/>
            <person name="Norbu N."/>
            <person name="O'donnell P."/>
            <person name="Okoawo O."/>
            <person name="O'leary S."/>
            <person name="Omotosho B."/>
            <person name="O'neill K."/>
            <person name="Osman S."/>
            <person name="Parker S."/>
            <person name="Perrin D."/>
            <person name="Phunkhang P."/>
            <person name="Piqani B."/>
            <person name="Purcell S."/>
            <person name="Rachupka T."/>
            <person name="Ramasamy U."/>
            <person name="Rameau R."/>
            <person name="Ray V."/>
            <person name="Raymond C."/>
            <person name="Retta R."/>
            <person name="Richardson S."/>
            <person name="Rise C."/>
            <person name="Rodriguez J."/>
            <person name="Rogers J."/>
            <person name="Rogov P."/>
            <person name="Rutman M."/>
            <person name="Schupbach R."/>
            <person name="Seaman C."/>
            <person name="Settipalli S."/>
            <person name="Sharpe T."/>
            <person name="Sheridan J."/>
            <person name="Sherpa N."/>
            <person name="Shi J."/>
            <person name="Smirnov S."/>
            <person name="Smith C."/>
            <person name="Sougnez C."/>
            <person name="Spencer B."/>
            <person name="Stalker J."/>
            <person name="Stange-thomann N."/>
            <person name="Stavropoulos S."/>
            <person name="Stetson K."/>
            <person name="Stone C."/>
            <person name="Stone S."/>
            <person name="Stubbs M."/>
            <person name="Talamas J."/>
            <person name="Tchuinga P."/>
            <person name="Tenzing P."/>
            <person name="Tesfaye S."/>
            <person name="Theodore J."/>
            <person name="Thoulutsang Y."/>
            <person name="Topham K."/>
            <person name="Towey S."/>
            <person name="Tsamla T."/>
            <person name="Tsomo N."/>
            <person name="Vallee D."/>
            <person name="Vassiliev H."/>
            <person name="Venkataraman V."/>
            <person name="Vinson J."/>
            <person name="Vo A."/>
            <person name="Wade C."/>
            <person name="Wang S."/>
            <person name="Wangchuk T."/>
            <person name="Wangdi T."/>
            <person name="Whittaker C."/>
            <person name="Wilkinson J."/>
            <person name="Wu Y."/>
            <person name="Wyman D."/>
            <person name="Yadav S."/>
            <person name="Yang S."/>
            <person name="Yang X."/>
            <person name="Yeager S."/>
            <person name="Yee E."/>
            <person name="Young G."/>
            <person name="Zainoun J."/>
            <person name="Zembeck L."/>
            <person name="Zimmer A."/>
            <person name="Zody M."/>
            <person name="Lander E."/>
        </authorList>
    </citation>
    <scope>NUCLEOTIDE SEQUENCE [LARGE SCALE GENOMIC DNA]</scope>
</reference>
<dbReference type="InterPro" id="IPR004045">
    <property type="entry name" value="Glutathione_S-Trfase_N"/>
</dbReference>
<dbReference type="PANTHER" id="PTHR11571">
    <property type="entry name" value="GLUTATHIONE S-TRANSFERASE"/>
    <property type="match status" value="1"/>
</dbReference>
<dbReference type="PROSITE" id="PS50404">
    <property type="entry name" value="GST_NTER"/>
    <property type="match status" value="1"/>
</dbReference>
<dbReference type="PANTHER" id="PTHR11571:SF150">
    <property type="entry name" value="GLUTATHIONE S-TRANSFERASE"/>
    <property type="match status" value="1"/>
</dbReference>
<dbReference type="SFLD" id="SFLDS00019">
    <property type="entry name" value="Glutathione_Transferase_(cytos"/>
    <property type="match status" value="1"/>
</dbReference>
<dbReference type="InterPro" id="IPR010987">
    <property type="entry name" value="Glutathione-S-Trfase_C-like"/>
</dbReference>
<evidence type="ECO:0000259" key="3">
    <source>
        <dbReference type="PROSITE" id="PS50405"/>
    </source>
</evidence>
<dbReference type="AlphaFoldDB" id="H2ZGW5"/>
<dbReference type="SFLD" id="SFLDG01205">
    <property type="entry name" value="AMPS.1"/>
    <property type="match status" value="1"/>
</dbReference>
<dbReference type="Ensembl" id="ENSCSAVT00000017013.1">
    <property type="protein sequence ID" value="ENSCSAVP00000016831.1"/>
    <property type="gene ID" value="ENSCSAVG00000009902.1"/>
</dbReference>
<proteinExistence type="predicted"/>
<evidence type="ECO:0000313" key="4">
    <source>
        <dbReference type="Ensembl" id="ENSCSAVP00000016831.1"/>
    </source>
</evidence>
<evidence type="ECO:0000313" key="5">
    <source>
        <dbReference type="Proteomes" id="UP000007875"/>
    </source>
</evidence>
<keyword evidence="5" id="KW-1185">Reference proteome</keyword>
<dbReference type="Gene3D" id="1.20.1050.10">
    <property type="match status" value="1"/>
</dbReference>